<dbReference type="Proteomes" id="UP000318453">
    <property type="component" value="Plasmid pEu3"/>
</dbReference>
<dbReference type="RefSeq" id="WP_146297618.1">
    <property type="nucleotide sequence ID" value="NZ_CP042329.1"/>
</dbReference>
<name>A0A5B8NRJ1_9CHRO</name>
<protein>
    <submittedName>
        <fullName evidence="2">DUF4238 domain-containing protein</fullName>
    </submittedName>
</protein>
<dbReference type="AlphaFoldDB" id="A0A5B8NRJ1"/>
<gene>
    <name evidence="1" type="ORF">FRE64_17020</name>
    <name evidence="2" type="ORF">FRE64_17160</name>
</gene>
<dbReference type="EMBL" id="CP042329">
    <property type="protein sequence ID" value="QDZ41694.1"/>
    <property type="molecule type" value="Genomic_DNA"/>
</dbReference>
<organism evidence="2 3">
    <name type="scientific">Euhalothece natronophila Z-M001</name>
    <dbReference type="NCBI Taxonomy" id="522448"/>
    <lineage>
        <taxon>Bacteria</taxon>
        <taxon>Bacillati</taxon>
        <taxon>Cyanobacteriota</taxon>
        <taxon>Cyanophyceae</taxon>
        <taxon>Oscillatoriophycideae</taxon>
        <taxon>Chroococcales</taxon>
        <taxon>Halothecacae</taxon>
        <taxon>Halothece cluster</taxon>
        <taxon>Euhalothece</taxon>
    </lineage>
</organism>
<accession>A0A5B8NRJ1</accession>
<evidence type="ECO:0000313" key="3">
    <source>
        <dbReference type="Proteomes" id="UP000318453"/>
    </source>
</evidence>
<dbReference type="OrthoDB" id="509512at2"/>
<proteinExistence type="predicted"/>
<geneLocation type="plasmid" evidence="3">
    <name>peu3</name>
</geneLocation>
<evidence type="ECO:0000313" key="2">
    <source>
        <dbReference type="EMBL" id="QDZ41694.1"/>
    </source>
</evidence>
<geneLocation type="plasmid" evidence="2">
    <name>pEu3</name>
</geneLocation>
<reference evidence="2" key="1">
    <citation type="submission" date="2019-08" db="EMBL/GenBank/DDBJ databases">
        <title>Carotenoids and Carotenoid Binding Proteins in the Halophilic Cyanobacterium Euhalothece sp. ZM00.</title>
        <authorList>
            <person name="Cho S.M."/>
            <person name="Song J.Y."/>
            <person name="Park Y.-I."/>
        </authorList>
    </citation>
    <scope>NUCLEOTIDE SEQUENCE [LARGE SCALE GENOMIC DNA]</scope>
    <source>
        <strain evidence="2">Z-M001</strain>
        <plasmid evidence="2">pEu3</plasmid>
    </source>
</reference>
<dbReference type="InterPro" id="IPR025332">
    <property type="entry name" value="DUF4238"/>
</dbReference>
<sequence length="364" mass="41799">MSGSRHHVIPRFLLKGFATEKKTGQGFSQSSNKKKKKNQQVYTVVYEYNKSYQNNIKNVFVEKLFYGEKAEANCDNKITEQEKTYSRAIDELRNESKSIPIKDPIFSEFLCHLAMRSRALRQFSTKMANFTIEGISKCLSNHQNIIKLMESEIKNRLNLLTEEFYKCLGREMTTEEKQYLNSVLRNNPNLISNYIDSIPSELQGTFLSILESINLKKETKTAHNKALLGSTFENSKLQELNWYLVVEKEGYFVLGDTPVICQGGTDNQYRPFPCDLEPLWAVYLPISSHHLIVGTQETVIPTINSATLNTAIIKCSSSCFIAERQEEFLDASRLEIGKYHRYIEEMEPDQILSQALSEYGLTSE</sequence>
<evidence type="ECO:0000313" key="1">
    <source>
        <dbReference type="EMBL" id="QDZ41668.1"/>
    </source>
</evidence>
<keyword evidence="2" id="KW-0614">Plasmid</keyword>
<dbReference type="Pfam" id="PF14022">
    <property type="entry name" value="DUF4238"/>
    <property type="match status" value="1"/>
</dbReference>
<dbReference type="EMBL" id="CP042329">
    <property type="protein sequence ID" value="QDZ41668.1"/>
    <property type="molecule type" value="Genomic_DNA"/>
</dbReference>
<dbReference type="KEGG" id="enn:FRE64_17160"/>
<keyword evidence="3" id="KW-1185">Reference proteome</keyword>
<dbReference type="KEGG" id="enn:FRE64_17020"/>